<reference evidence="8 9" key="1">
    <citation type="submission" date="2018-10" db="EMBL/GenBank/DDBJ databases">
        <title>Co-occurring genomic capacity for anaerobic methane metabolism and dissimilatory sulfite reduction discovered in the Korarchaeota.</title>
        <authorList>
            <person name="Mckay L.J."/>
            <person name="Dlakic M."/>
            <person name="Fields M.W."/>
            <person name="Delmont T.O."/>
            <person name="Eren A.M."/>
            <person name="Jay Z.J."/>
            <person name="Klingelsmith K.B."/>
            <person name="Rusch D.B."/>
            <person name="Inskeep W.P."/>
        </authorList>
    </citation>
    <scope>NUCLEOTIDE SEQUENCE [LARGE SCALE GENOMIC DNA]</scope>
    <source>
        <strain evidence="8 9">MDKW</strain>
    </source>
</reference>
<evidence type="ECO:0000256" key="7">
    <source>
        <dbReference type="SAM" id="Phobius"/>
    </source>
</evidence>
<comment type="subcellular location">
    <subcellularLocation>
        <location evidence="1">Cell membrane</location>
        <topology evidence="1">Multi-pass membrane protein</topology>
    </subcellularLocation>
</comment>
<proteinExistence type="predicted"/>
<feature type="transmembrane region" description="Helical" evidence="7">
    <location>
        <begin position="51"/>
        <end position="77"/>
    </location>
</feature>
<evidence type="ECO:0000256" key="4">
    <source>
        <dbReference type="ARBA" id="ARBA00022692"/>
    </source>
</evidence>
<evidence type="ECO:0000256" key="1">
    <source>
        <dbReference type="ARBA" id="ARBA00004651"/>
    </source>
</evidence>
<keyword evidence="6 7" id="KW-0472">Membrane</keyword>
<evidence type="ECO:0000256" key="2">
    <source>
        <dbReference type="ARBA" id="ARBA00022475"/>
    </source>
</evidence>
<feature type="transmembrane region" description="Helical" evidence="7">
    <location>
        <begin position="192"/>
        <end position="220"/>
    </location>
</feature>
<dbReference type="PANTHER" id="PTHR22926:SF3">
    <property type="entry name" value="UNDECAPRENYL-PHOSPHATE ALPHA-N-ACETYLGLUCOSAMINYL 1-PHOSPHATE TRANSFERASE"/>
    <property type="match status" value="1"/>
</dbReference>
<evidence type="ECO:0000313" key="9">
    <source>
        <dbReference type="Proteomes" id="UP000277582"/>
    </source>
</evidence>
<dbReference type="GO" id="GO:0044038">
    <property type="term" value="P:cell wall macromolecule biosynthetic process"/>
    <property type="evidence" value="ECO:0007669"/>
    <property type="project" value="TreeGrafter"/>
</dbReference>
<evidence type="ECO:0000256" key="3">
    <source>
        <dbReference type="ARBA" id="ARBA00022679"/>
    </source>
</evidence>
<feature type="transmembrane region" description="Helical" evidence="7">
    <location>
        <begin position="89"/>
        <end position="119"/>
    </location>
</feature>
<accession>A0A429GDJ2</accession>
<keyword evidence="9" id="KW-1185">Reference proteome</keyword>
<keyword evidence="2" id="KW-1003">Cell membrane</keyword>
<dbReference type="AlphaFoldDB" id="A0A429GDJ2"/>
<keyword evidence="4 7" id="KW-0812">Transmembrane</keyword>
<dbReference type="GO" id="GO:0005886">
    <property type="term" value="C:plasma membrane"/>
    <property type="evidence" value="ECO:0007669"/>
    <property type="project" value="UniProtKB-SubCell"/>
</dbReference>
<feature type="transmembrane region" description="Helical" evidence="7">
    <location>
        <begin position="269"/>
        <end position="292"/>
    </location>
</feature>
<protein>
    <recommendedName>
        <fullName evidence="10">UDP-N-acetylglucosamine--dolichyl-phosphate N-acetylglucosaminephosphotransferase</fullName>
    </recommendedName>
</protein>
<dbReference type="GO" id="GO:0071555">
    <property type="term" value="P:cell wall organization"/>
    <property type="evidence" value="ECO:0007669"/>
    <property type="project" value="TreeGrafter"/>
</dbReference>
<name>A0A429GDJ2_9CREN</name>
<evidence type="ECO:0000313" key="8">
    <source>
        <dbReference type="EMBL" id="RSN71846.1"/>
    </source>
</evidence>
<dbReference type="EMBL" id="RCOS01000168">
    <property type="protein sequence ID" value="RSN71846.1"/>
    <property type="molecule type" value="Genomic_DNA"/>
</dbReference>
<dbReference type="InterPro" id="IPR000715">
    <property type="entry name" value="Glycosyl_transferase_4"/>
</dbReference>
<dbReference type="GO" id="GO:0016780">
    <property type="term" value="F:phosphotransferase activity, for other substituted phosphate groups"/>
    <property type="evidence" value="ECO:0007669"/>
    <property type="project" value="InterPro"/>
</dbReference>
<dbReference type="OrthoDB" id="34534at2157"/>
<dbReference type="PANTHER" id="PTHR22926">
    <property type="entry name" value="PHOSPHO-N-ACETYLMURAMOYL-PENTAPEPTIDE-TRANSFERASE"/>
    <property type="match status" value="1"/>
</dbReference>
<evidence type="ECO:0000256" key="5">
    <source>
        <dbReference type="ARBA" id="ARBA00022989"/>
    </source>
</evidence>
<dbReference type="Proteomes" id="UP000277582">
    <property type="component" value="Unassembled WGS sequence"/>
</dbReference>
<evidence type="ECO:0008006" key="10">
    <source>
        <dbReference type="Google" id="ProtNLM"/>
    </source>
</evidence>
<evidence type="ECO:0000256" key="6">
    <source>
        <dbReference type="ARBA" id="ARBA00023136"/>
    </source>
</evidence>
<dbReference type="RefSeq" id="WP_125672770.1">
    <property type="nucleotide sequence ID" value="NZ_RCOS01000168.1"/>
</dbReference>
<gene>
    <name evidence="8" type="ORF">D6D85_15095</name>
</gene>
<organism evidence="8 9">
    <name type="scientific">Candidatus Methanodesulfokora washburnensis</name>
    <dbReference type="NCBI Taxonomy" id="2478471"/>
    <lineage>
        <taxon>Archaea</taxon>
        <taxon>Thermoproteota</taxon>
        <taxon>Candidatus Korarchaeia</taxon>
        <taxon>Candidatus Korarchaeia incertae sedis</taxon>
        <taxon>Candidatus Methanodesulfokora</taxon>
    </lineage>
</organism>
<feature type="transmembrane region" description="Helical" evidence="7">
    <location>
        <begin position="161"/>
        <end position="180"/>
    </location>
</feature>
<keyword evidence="5 7" id="KW-1133">Transmembrane helix</keyword>
<comment type="caution">
    <text evidence="8">The sequence shown here is derived from an EMBL/GenBank/DDBJ whole genome shotgun (WGS) entry which is preliminary data.</text>
</comment>
<dbReference type="Pfam" id="PF00953">
    <property type="entry name" value="Glycos_transf_4"/>
    <property type="match status" value="1"/>
</dbReference>
<keyword evidence="3" id="KW-0808">Transferase</keyword>
<sequence>MLKLLCISVLLLAIDYIWIEESKRKKVVARDIHKPYEVFCPRIGALPNSLILSLALISAGMGKEALISLYLLFIGLFDDVAGLKNMEKVLLAGIPFLIIEGHPVLFLPAFLFPVISFLFGSFSSNATNTLAGYNGLETGLISIVSGFMAIVSVFQGNEAALTSYLIVLSCYLPFLFFNIYPARAFPGNAATFQMGGVVAAIALSNGQEIPLGIMMIPYLADFLLKMASFRSTFRKIPASVDENGYISPPGNLSLAGVLLRIKKMREPQLVISIYGIEAFSCIISLILLLSGFPAK</sequence>
<feature type="transmembrane region" description="Helical" evidence="7">
    <location>
        <begin position="131"/>
        <end position="154"/>
    </location>
</feature>